<dbReference type="AlphaFoldDB" id="A0A285EF19"/>
<dbReference type="RefSeq" id="WP_097207435.1">
    <property type="nucleotide sequence ID" value="NZ_JACHXB010000006.1"/>
</dbReference>
<organism evidence="1 2">
    <name type="scientific">Geodermatophilus sabuli</name>
    <dbReference type="NCBI Taxonomy" id="1564158"/>
    <lineage>
        <taxon>Bacteria</taxon>
        <taxon>Bacillati</taxon>
        <taxon>Actinomycetota</taxon>
        <taxon>Actinomycetes</taxon>
        <taxon>Geodermatophilales</taxon>
        <taxon>Geodermatophilaceae</taxon>
        <taxon>Geodermatophilus</taxon>
    </lineage>
</organism>
<proteinExistence type="predicted"/>
<accession>A0A285EF19</accession>
<dbReference type="Gene3D" id="3.30.530.20">
    <property type="match status" value="1"/>
</dbReference>
<dbReference type="InterPro" id="IPR023393">
    <property type="entry name" value="START-like_dom_sf"/>
</dbReference>
<evidence type="ECO:0000313" key="1">
    <source>
        <dbReference type="EMBL" id="SNX97463.1"/>
    </source>
</evidence>
<reference evidence="1 2" key="1">
    <citation type="submission" date="2017-09" db="EMBL/GenBank/DDBJ databases">
        <authorList>
            <person name="Ehlers B."/>
            <person name="Leendertz F.H."/>
        </authorList>
    </citation>
    <scope>NUCLEOTIDE SEQUENCE [LARGE SCALE GENOMIC DNA]</scope>
    <source>
        <strain evidence="1 2">DSM 46844</strain>
    </source>
</reference>
<dbReference type="OrthoDB" id="5187831at2"/>
<evidence type="ECO:0008006" key="3">
    <source>
        <dbReference type="Google" id="ProtNLM"/>
    </source>
</evidence>
<dbReference type="CDD" id="cd07812">
    <property type="entry name" value="SRPBCC"/>
    <property type="match status" value="1"/>
</dbReference>
<keyword evidence="2" id="KW-1185">Reference proteome</keyword>
<gene>
    <name evidence="1" type="ORF">SAMN06893097_107104</name>
</gene>
<evidence type="ECO:0000313" key="2">
    <source>
        <dbReference type="Proteomes" id="UP000219514"/>
    </source>
</evidence>
<dbReference type="Proteomes" id="UP000219514">
    <property type="component" value="Unassembled WGS sequence"/>
</dbReference>
<dbReference type="EMBL" id="OBDO01000007">
    <property type="protein sequence ID" value="SNX97463.1"/>
    <property type="molecule type" value="Genomic_DNA"/>
</dbReference>
<sequence length="165" mass="17615">MPQPVTASGAREVPYDRSRVWRALAVLSPYCSVCDVSYVVDGSGSPGRGTTFVCVPGTLEDGAEPPAGAPRGEIVDWEPKRAVTTRLELTPETWTTRIELADAGPGATRVTITVSHEPRGGNRLVHRLMRSGVRQMVQRTVDGELEKLPAHVDLLSAGGGRSTIG</sequence>
<dbReference type="SUPFAM" id="SSF55961">
    <property type="entry name" value="Bet v1-like"/>
    <property type="match status" value="1"/>
</dbReference>
<name>A0A285EF19_9ACTN</name>
<protein>
    <recommendedName>
        <fullName evidence="3">SRPBCC family protein</fullName>
    </recommendedName>
</protein>